<dbReference type="InterPro" id="IPR000073">
    <property type="entry name" value="AB_hydrolase_1"/>
</dbReference>
<accession>A0A7X5Y6M9</accession>
<protein>
    <submittedName>
        <fullName evidence="2">Magnesium chelatase accessory protein</fullName>
    </submittedName>
</protein>
<comment type="caution">
    <text evidence="2">The sequence shown here is derived from an EMBL/GenBank/DDBJ whole genome shotgun (WGS) entry which is preliminary data.</text>
</comment>
<feature type="domain" description="AB hydrolase-1" evidence="1">
    <location>
        <begin position="38"/>
        <end position="277"/>
    </location>
</feature>
<dbReference type="Proteomes" id="UP000558192">
    <property type="component" value="Unassembled WGS sequence"/>
</dbReference>
<proteinExistence type="predicted"/>
<dbReference type="InterPro" id="IPR050266">
    <property type="entry name" value="AB_hydrolase_sf"/>
</dbReference>
<gene>
    <name evidence="2" type="ORF">GGQ97_001360</name>
</gene>
<evidence type="ECO:0000259" key="1">
    <source>
        <dbReference type="Pfam" id="PF12697"/>
    </source>
</evidence>
<evidence type="ECO:0000313" key="3">
    <source>
        <dbReference type="Proteomes" id="UP000558192"/>
    </source>
</evidence>
<reference evidence="2 3" key="1">
    <citation type="submission" date="2020-03" db="EMBL/GenBank/DDBJ databases">
        <title>Genomic Encyclopedia of Type Strains, Phase IV (KMG-IV): sequencing the most valuable type-strain genomes for metagenomic binning, comparative biology and taxonomic classification.</title>
        <authorList>
            <person name="Goeker M."/>
        </authorList>
    </citation>
    <scope>NUCLEOTIDE SEQUENCE [LARGE SCALE GENOMIC DNA]</scope>
    <source>
        <strain evidence="2 3">DSM 16846</strain>
    </source>
</reference>
<dbReference type="SUPFAM" id="SSF53474">
    <property type="entry name" value="alpha/beta-Hydrolases"/>
    <property type="match status" value="1"/>
</dbReference>
<keyword evidence="3" id="KW-1185">Reference proteome</keyword>
<dbReference type="RefSeq" id="WP_168068242.1">
    <property type="nucleotide sequence ID" value="NZ_JAATJC010000001.1"/>
</dbReference>
<name>A0A7X5Y6M9_9SPHN</name>
<evidence type="ECO:0000313" key="2">
    <source>
        <dbReference type="EMBL" id="NJC05567.1"/>
    </source>
</evidence>
<organism evidence="2 3">
    <name type="scientific">Sphingomonas kaistensis</name>
    <dbReference type="NCBI Taxonomy" id="298708"/>
    <lineage>
        <taxon>Bacteria</taxon>
        <taxon>Pseudomonadati</taxon>
        <taxon>Pseudomonadota</taxon>
        <taxon>Alphaproteobacteria</taxon>
        <taxon>Sphingomonadales</taxon>
        <taxon>Sphingomonadaceae</taxon>
        <taxon>Sphingomonas</taxon>
    </lineage>
</organism>
<dbReference type="InterPro" id="IPR017497">
    <property type="entry name" value="BchO"/>
</dbReference>
<dbReference type="InterPro" id="IPR029058">
    <property type="entry name" value="AB_hydrolase_fold"/>
</dbReference>
<dbReference type="Gene3D" id="3.40.50.1820">
    <property type="entry name" value="alpha/beta hydrolase"/>
    <property type="match status" value="1"/>
</dbReference>
<dbReference type="AlphaFoldDB" id="A0A7X5Y6M9"/>
<dbReference type="PANTHER" id="PTHR43798">
    <property type="entry name" value="MONOACYLGLYCEROL LIPASE"/>
    <property type="match status" value="1"/>
</dbReference>
<sequence length="285" mass="30536">MLDFATQGRDWPLHEHSRFVEVAGLQWHVQLLGQGPPLLLLHGTGASNHSWRDVAPMLADRFQLVIPDLPGHGFTRGALRGGPTLDGMADAIARLLASLGIEKPHVATHSAGAAIACRMAIDGTVAGPITAFCPALLPMGGSAAPLFGSFARMLFLNPLAISLFSSVARTPGQVERFLERATGSRIEPRGIALYQRLFADPDHLRGTIAMMANWRLEPLERALPHLPVPLAIVHGAEDRSIRPSDARRAARLAKAAFELVPGLGHLLHEERPELAAARIIAGGQA</sequence>
<dbReference type="Pfam" id="PF12697">
    <property type="entry name" value="Abhydrolase_6"/>
    <property type="match status" value="1"/>
</dbReference>
<dbReference type="NCBIfam" id="TIGR03056">
    <property type="entry name" value="bchO_mg_che_rel"/>
    <property type="match status" value="1"/>
</dbReference>
<dbReference type="EMBL" id="JAATJC010000001">
    <property type="protein sequence ID" value="NJC05567.1"/>
    <property type="molecule type" value="Genomic_DNA"/>
</dbReference>